<dbReference type="SMART" id="SM00909">
    <property type="entry name" value="Germane"/>
    <property type="match status" value="2"/>
</dbReference>
<feature type="domain" description="GerMN" evidence="1">
    <location>
        <begin position="329"/>
        <end position="421"/>
    </location>
</feature>
<accession>A0A1I0EME0</accession>
<protein>
    <submittedName>
        <fullName evidence="2">Sporulation and spore germination</fullName>
    </submittedName>
</protein>
<dbReference type="RefSeq" id="WP_090444508.1">
    <property type="nucleotide sequence ID" value="NZ_FOHU01000011.1"/>
</dbReference>
<feature type="domain" description="GerMN" evidence="1">
    <location>
        <begin position="200"/>
        <end position="287"/>
    </location>
</feature>
<evidence type="ECO:0000313" key="3">
    <source>
        <dbReference type="Proteomes" id="UP000199568"/>
    </source>
</evidence>
<dbReference type="Proteomes" id="UP000199568">
    <property type="component" value="Unassembled WGS sequence"/>
</dbReference>
<keyword evidence="3" id="KW-1185">Reference proteome</keyword>
<evidence type="ECO:0000313" key="2">
    <source>
        <dbReference type="EMBL" id="SET46632.1"/>
    </source>
</evidence>
<reference evidence="2 3" key="1">
    <citation type="submission" date="2016-10" db="EMBL/GenBank/DDBJ databases">
        <authorList>
            <person name="de Groot N.N."/>
        </authorList>
    </citation>
    <scope>NUCLEOTIDE SEQUENCE [LARGE SCALE GENOMIC DNA]</scope>
    <source>
        <strain evidence="2 3">DSM 18979</strain>
    </source>
</reference>
<proteinExistence type="predicted"/>
<name>A0A1I0EME0_9FIRM</name>
<organism evidence="2 3">
    <name type="scientific">Natronincola peptidivorans</name>
    <dbReference type="NCBI Taxonomy" id="426128"/>
    <lineage>
        <taxon>Bacteria</taxon>
        <taxon>Bacillati</taxon>
        <taxon>Bacillota</taxon>
        <taxon>Clostridia</taxon>
        <taxon>Peptostreptococcales</taxon>
        <taxon>Natronincolaceae</taxon>
        <taxon>Natronincola</taxon>
    </lineage>
</organism>
<dbReference type="AlphaFoldDB" id="A0A1I0EME0"/>
<sequence>MARPIKSILLLIMIFVAASGIPLYADTLSINFDLDFTKPFSSSQENSITVDTSITMLSPSHPQLQIALGVDENQIPLQFKSENPIELSLYFQEALVGNMNIEEININDGLSTSFYVDIPQSEFDVPNGSYELEVKLNLDAIEDPIISNRISIYYHTEATYMEALESINRDQSALTLYFPDNSSNHLIPVTRVIPFTRTPLRYTIEHLIQGPKDALGLPLGSPIPDIQGLSLNRSIANVYLPGDIGAYEQYATSARVAVDSIVYSLSTINEVQGVQFYFDNEIRDFAFHEMIVDEPIYPSESPKYYVGYISSTNRILLTPVTMNTANPAIASIFDGLKYSGQQISYNYNLQPTVPEEVILLDYTIVDNNLTLKLNEAFVTAYTDYPDSRKMMIDSLVYTFTSLDNIESVEFQVEGLSSIIAEDTILNHPLVPSSFVNPE</sequence>
<dbReference type="InterPro" id="IPR019606">
    <property type="entry name" value="GerMN"/>
</dbReference>
<dbReference type="EMBL" id="FOHU01000011">
    <property type="protein sequence ID" value="SET46632.1"/>
    <property type="molecule type" value="Genomic_DNA"/>
</dbReference>
<gene>
    <name evidence="2" type="ORF">SAMN05660297_02492</name>
</gene>
<evidence type="ECO:0000259" key="1">
    <source>
        <dbReference type="SMART" id="SM00909"/>
    </source>
</evidence>
<dbReference type="OrthoDB" id="1953838at2"/>
<dbReference type="STRING" id="426128.SAMN05660297_02492"/>
<dbReference type="Pfam" id="PF10646">
    <property type="entry name" value="Germane"/>
    <property type="match status" value="2"/>
</dbReference>